<evidence type="ECO:0000256" key="4">
    <source>
        <dbReference type="ARBA" id="ARBA00016461"/>
    </source>
</evidence>
<organism evidence="14">
    <name type="scientific">Lysobacter firmicutimachus</name>
    <dbReference type="NCBI Taxonomy" id="1792846"/>
    <lineage>
        <taxon>Bacteria</taxon>
        <taxon>Pseudomonadati</taxon>
        <taxon>Pseudomonadota</taxon>
        <taxon>Gammaproteobacteria</taxon>
        <taxon>Lysobacterales</taxon>
        <taxon>Lysobacteraceae</taxon>
        <taxon>Lysobacter</taxon>
    </lineage>
</organism>
<dbReference type="GO" id="GO:0017004">
    <property type="term" value="P:cytochrome complex assembly"/>
    <property type="evidence" value="ECO:0007669"/>
    <property type="project" value="UniProtKB-KW"/>
</dbReference>
<dbReference type="RefSeq" id="WP_336131956.1">
    <property type="nucleotide sequence ID" value="NZ_CP159925.1"/>
</dbReference>
<accession>A0AAU8MMU2</accession>
<dbReference type="AlphaFoldDB" id="A0AAU8MMU2"/>
<keyword evidence="8 12" id="KW-0812">Transmembrane</keyword>
<comment type="similarity">
    <text evidence="3 12">Belongs to the CcmD/CycX/HelD family.</text>
</comment>
<comment type="subcellular location">
    <subcellularLocation>
        <location evidence="2 12">Cell inner membrane</location>
        <topology evidence="2 12">Single-pass membrane protein</topology>
    </subcellularLocation>
</comment>
<evidence type="ECO:0000256" key="9">
    <source>
        <dbReference type="ARBA" id="ARBA00022748"/>
    </source>
</evidence>
<proteinExistence type="inferred from homology"/>
<keyword evidence="11 12" id="KW-0472">Membrane</keyword>
<dbReference type="InterPro" id="IPR007078">
    <property type="entry name" value="Haem_export_protD_CcmD"/>
</dbReference>
<evidence type="ECO:0000256" key="5">
    <source>
        <dbReference type="ARBA" id="ARBA00022448"/>
    </source>
</evidence>
<evidence type="ECO:0000256" key="2">
    <source>
        <dbReference type="ARBA" id="ARBA00004377"/>
    </source>
</evidence>
<evidence type="ECO:0000256" key="7">
    <source>
        <dbReference type="ARBA" id="ARBA00022519"/>
    </source>
</evidence>
<dbReference type="GO" id="GO:0005886">
    <property type="term" value="C:plasma membrane"/>
    <property type="evidence" value="ECO:0007669"/>
    <property type="project" value="UniProtKB-SubCell"/>
</dbReference>
<dbReference type="Proteomes" id="UP001387215">
    <property type="component" value="Unassembled WGS sequence"/>
</dbReference>
<feature type="transmembrane region" description="Helical" evidence="12">
    <location>
        <begin position="6"/>
        <end position="27"/>
    </location>
</feature>
<dbReference type="EMBL" id="JBANDL010000002">
    <property type="protein sequence ID" value="MEI2455550.1"/>
    <property type="molecule type" value="Genomic_DNA"/>
</dbReference>
<evidence type="ECO:0000313" key="13">
    <source>
        <dbReference type="EMBL" id="MEI2455550.1"/>
    </source>
</evidence>
<comment type="function">
    <text evidence="1 12">Required for the export of heme to the periplasm for the biogenesis of c-type cytochromes.</text>
</comment>
<keyword evidence="5 12" id="KW-0813">Transport</keyword>
<evidence type="ECO:0000256" key="3">
    <source>
        <dbReference type="ARBA" id="ARBA00008741"/>
    </source>
</evidence>
<keyword evidence="6 12" id="KW-1003">Cell membrane</keyword>
<sequence length="55" mass="6249">MEYLSYIVAAYAVFVVVLGWDFVAGHWQVRRELRQARARAARAAAARPRSGELSR</sequence>
<evidence type="ECO:0000256" key="8">
    <source>
        <dbReference type="ARBA" id="ARBA00022692"/>
    </source>
</evidence>
<evidence type="ECO:0000256" key="11">
    <source>
        <dbReference type="ARBA" id="ARBA00023136"/>
    </source>
</evidence>
<reference evidence="14" key="2">
    <citation type="submission" date="2024-06" db="EMBL/GenBank/DDBJ databases">
        <authorList>
            <person name="Li S."/>
        </authorList>
    </citation>
    <scope>NUCLEOTIDE SEQUENCE</scope>
    <source>
        <strain evidence="14">SR10</strain>
    </source>
</reference>
<dbReference type="Pfam" id="PF04995">
    <property type="entry name" value="CcmD"/>
    <property type="match status" value="1"/>
</dbReference>
<keyword evidence="10 12" id="KW-1133">Transmembrane helix</keyword>
<keyword evidence="7 12" id="KW-0997">Cell inner membrane</keyword>
<dbReference type="EMBL" id="CP159925">
    <property type="protein sequence ID" value="XCO74464.1"/>
    <property type="molecule type" value="Genomic_DNA"/>
</dbReference>
<protein>
    <recommendedName>
        <fullName evidence="4 12">Heme exporter protein D</fullName>
    </recommendedName>
</protein>
<name>A0AAU8MMU2_9GAMM</name>
<reference evidence="13 15" key="1">
    <citation type="submission" date="2024-02" db="EMBL/GenBank/DDBJ databases">
        <title>Lysobacter Genome Sequencing and Mining.</title>
        <authorList>
            <person name="Bierman J."/>
            <person name="Walker M.C."/>
        </authorList>
    </citation>
    <scope>NUCLEOTIDE SEQUENCE [LARGE SCALE GENOMIC DNA]</scope>
    <source>
        <strain evidence="13 15">PB6250</strain>
    </source>
</reference>
<evidence type="ECO:0000256" key="10">
    <source>
        <dbReference type="ARBA" id="ARBA00022989"/>
    </source>
</evidence>
<evidence type="ECO:0000256" key="6">
    <source>
        <dbReference type="ARBA" id="ARBA00022475"/>
    </source>
</evidence>
<evidence type="ECO:0000256" key="1">
    <source>
        <dbReference type="ARBA" id="ARBA00002442"/>
    </source>
</evidence>
<gene>
    <name evidence="14" type="primary">ccmD</name>
    <name evidence="14" type="ORF">ABU614_19095</name>
    <name evidence="13" type="ORF">V2J18_12735</name>
</gene>
<evidence type="ECO:0000313" key="14">
    <source>
        <dbReference type="EMBL" id="XCO74464.1"/>
    </source>
</evidence>
<evidence type="ECO:0000256" key="12">
    <source>
        <dbReference type="RuleBase" id="RU363101"/>
    </source>
</evidence>
<keyword evidence="15" id="KW-1185">Reference proteome</keyword>
<dbReference type="GO" id="GO:0015886">
    <property type="term" value="P:heme transport"/>
    <property type="evidence" value="ECO:0007669"/>
    <property type="project" value="InterPro"/>
</dbReference>
<evidence type="ECO:0000313" key="15">
    <source>
        <dbReference type="Proteomes" id="UP001387215"/>
    </source>
</evidence>
<keyword evidence="9 12" id="KW-0201">Cytochrome c-type biogenesis</keyword>